<dbReference type="EMBL" id="MU128910">
    <property type="protein sequence ID" value="KAF9520866.1"/>
    <property type="molecule type" value="Genomic_DNA"/>
</dbReference>
<reference evidence="7" key="1">
    <citation type="journal article" date="2020" name="Nat. Commun.">
        <title>Large-scale genome sequencing of mycorrhizal fungi provides insights into the early evolution of symbiotic traits.</title>
        <authorList>
            <person name="Miyauchi S."/>
            <person name="Kiss E."/>
            <person name="Kuo A."/>
            <person name="Drula E."/>
            <person name="Kohler A."/>
            <person name="Sanchez-Garcia M."/>
            <person name="Morin E."/>
            <person name="Andreopoulos B."/>
            <person name="Barry K.W."/>
            <person name="Bonito G."/>
            <person name="Buee M."/>
            <person name="Carver A."/>
            <person name="Chen C."/>
            <person name="Cichocki N."/>
            <person name="Clum A."/>
            <person name="Culley D."/>
            <person name="Crous P.W."/>
            <person name="Fauchery L."/>
            <person name="Girlanda M."/>
            <person name="Hayes R.D."/>
            <person name="Keri Z."/>
            <person name="LaButti K."/>
            <person name="Lipzen A."/>
            <person name="Lombard V."/>
            <person name="Magnuson J."/>
            <person name="Maillard F."/>
            <person name="Murat C."/>
            <person name="Nolan M."/>
            <person name="Ohm R.A."/>
            <person name="Pangilinan J."/>
            <person name="Pereira M.F."/>
            <person name="Perotto S."/>
            <person name="Peter M."/>
            <person name="Pfister S."/>
            <person name="Riley R."/>
            <person name="Sitrit Y."/>
            <person name="Stielow J.B."/>
            <person name="Szollosi G."/>
            <person name="Zifcakova L."/>
            <person name="Stursova M."/>
            <person name="Spatafora J.W."/>
            <person name="Tedersoo L."/>
            <person name="Vaario L.M."/>
            <person name="Yamada A."/>
            <person name="Yan M."/>
            <person name="Wang P."/>
            <person name="Xu J."/>
            <person name="Bruns T."/>
            <person name="Baldrian P."/>
            <person name="Vilgalys R."/>
            <person name="Dunand C."/>
            <person name="Henrissat B."/>
            <person name="Grigoriev I.V."/>
            <person name="Hibbett D."/>
            <person name="Nagy L.G."/>
            <person name="Martin F.M."/>
        </authorList>
    </citation>
    <scope>NUCLEOTIDE SEQUENCE</scope>
    <source>
        <strain evidence="7">UP504</strain>
    </source>
</reference>
<name>A0A9P6DZT2_9AGAM</name>
<dbReference type="Gene3D" id="4.10.280.10">
    <property type="entry name" value="Helix-loop-helix DNA-binding domain"/>
    <property type="match status" value="1"/>
</dbReference>
<feature type="region of interest" description="Disordered" evidence="6">
    <location>
        <begin position="377"/>
        <end position="416"/>
    </location>
</feature>
<evidence type="ECO:0000256" key="2">
    <source>
        <dbReference type="ARBA" id="ARBA00023015"/>
    </source>
</evidence>
<dbReference type="PANTHER" id="PTHR15741">
    <property type="entry name" value="BASIC HELIX-LOOP-HELIX ZIP TRANSCRIPTION FACTOR"/>
    <property type="match status" value="1"/>
</dbReference>
<evidence type="ECO:0000256" key="6">
    <source>
        <dbReference type="SAM" id="MobiDB-lite"/>
    </source>
</evidence>
<dbReference type="GO" id="GO:0000981">
    <property type="term" value="F:DNA-binding transcription factor activity, RNA polymerase II-specific"/>
    <property type="evidence" value="ECO:0007669"/>
    <property type="project" value="TreeGrafter"/>
</dbReference>
<evidence type="ECO:0000256" key="1">
    <source>
        <dbReference type="ARBA" id="ARBA00004123"/>
    </source>
</evidence>
<dbReference type="InterPro" id="IPR052207">
    <property type="entry name" value="Max-like/E-box_TFs"/>
</dbReference>
<feature type="compositionally biased region" description="Polar residues" evidence="6">
    <location>
        <begin position="133"/>
        <end position="148"/>
    </location>
</feature>
<feature type="compositionally biased region" description="Low complexity" evidence="6">
    <location>
        <begin position="391"/>
        <end position="401"/>
    </location>
</feature>
<dbReference type="SUPFAM" id="SSF47459">
    <property type="entry name" value="HLH, helix-loop-helix DNA-binding domain"/>
    <property type="match status" value="1"/>
</dbReference>
<keyword evidence="4" id="KW-0804">Transcription</keyword>
<dbReference type="GO" id="GO:0046983">
    <property type="term" value="F:protein dimerization activity"/>
    <property type="evidence" value="ECO:0007669"/>
    <property type="project" value="InterPro"/>
</dbReference>
<dbReference type="OrthoDB" id="5778525at2759"/>
<accession>A0A9P6DZT2</accession>
<dbReference type="GO" id="GO:0000978">
    <property type="term" value="F:RNA polymerase II cis-regulatory region sequence-specific DNA binding"/>
    <property type="evidence" value="ECO:0007669"/>
    <property type="project" value="TreeGrafter"/>
</dbReference>
<feature type="region of interest" description="Disordered" evidence="6">
    <location>
        <begin position="66"/>
        <end position="207"/>
    </location>
</feature>
<feature type="region of interest" description="Disordered" evidence="6">
    <location>
        <begin position="231"/>
        <end position="276"/>
    </location>
</feature>
<feature type="compositionally biased region" description="Polar residues" evidence="6">
    <location>
        <begin position="66"/>
        <end position="84"/>
    </location>
</feature>
<keyword evidence="8" id="KW-1185">Reference proteome</keyword>
<feature type="compositionally biased region" description="Low complexity" evidence="6">
    <location>
        <begin position="149"/>
        <end position="158"/>
    </location>
</feature>
<evidence type="ECO:0000256" key="5">
    <source>
        <dbReference type="ARBA" id="ARBA00023242"/>
    </source>
</evidence>
<evidence type="ECO:0000256" key="3">
    <source>
        <dbReference type="ARBA" id="ARBA00023125"/>
    </source>
</evidence>
<feature type="compositionally biased region" description="Low complexity" evidence="6">
    <location>
        <begin position="256"/>
        <end position="266"/>
    </location>
</feature>
<dbReference type="InterPro" id="IPR036638">
    <property type="entry name" value="HLH_DNA-bd_sf"/>
</dbReference>
<evidence type="ECO:0000313" key="8">
    <source>
        <dbReference type="Proteomes" id="UP000886523"/>
    </source>
</evidence>
<protein>
    <recommendedName>
        <fullName evidence="9">BHLH domain-containing protein</fullName>
    </recommendedName>
</protein>
<organism evidence="7 8">
    <name type="scientific">Hydnum rufescens UP504</name>
    <dbReference type="NCBI Taxonomy" id="1448309"/>
    <lineage>
        <taxon>Eukaryota</taxon>
        <taxon>Fungi</taxon>
        <taxon>Dikarya</taxon>
        <taxon>Basidiomycota</taxon>
        <taxon>Agaricomycotina</taxon>
        <taxon>Agaricomycetes</taxon>
        <taxon>Cantharellales</taxon>
        <taxon>Hydnaceae</taxon>
        <taxon>Hydnum</taxon>
    </lineage>
</organism>
<gene>
    <name evidence="7" type="ORF">BS47DRAFT_1387030</name>
</gene>
<evidence type="ECO:0000256" key="4">
    <source>
        <dbReference type="ARBA" id="ARBA00023163"/>
    </source>
</evidence>
<feature type="compositionally biased region" description="Polar residues" evidence="6">
    <location>
        <begin position="102"/>
        <end position="122"/>
    </location>
</feature>
<proteinExistence type="predicted"/>
<dbReference type="GO" id="GO:0005634">
    <property type="term" value="C:nucleus"/>
    <property type="evidence" value="ECO:0007669"/>
    <property type="project" value="UniProtKB-SubCell"/>
</dbReference>
<sequence length="416" mass="45735">MNDTDSQVALLNASERHAFQSFLSQLDRMDAFSPEWAVFSNAETIGKSPENREELTRATRNLISLDTSQRYSQHSYTTQAQQLHQLRDSQRPTPFPSPPNLNHPTHPSQHPASQNNHHQNSYHAPDRYPSIQYDAQSAPSSSSTTLTHSAQSSPSASGSRKRVSPEDLQNPAKRPRRSSSSTPHGKPSLLSMSQKKANHIQSEQKRRANIRRGYEALCEVVPALRDAIRAEEEAERQSSEGASGDKSLNRRRGKGKAAATAATFGTDDGEKMDGRAGPRSEAVVLQKSPSLPHAIEYIGSLESRRATLLDRLHHTRRLLPQGHPVLSPLPIPPHVLESRRAAYAPCPDDVEESLAEFDPHVYDLPVWQRIWDGGTGLPMPGMGLSKGPQKGSGRSGRTSGGIVDDENEGEDSDDDV</sequence>
<dbReference type="Proteomes" id="UP000886523">
    <property type="component" value="Unassembled WGS sequence"/>
</dbReference>
<evidence type="ECO:0008006" key="9">
    <source>
        <dbReference type="Google" id="ProtNLM"/>
    </source>
</evidence>
<dbReference type="AlphaFoldDB" id="A0A9P6DZT2"/>
<feature type="compositionally biased region" description="Acidic residues" evidence="6">
    <location>
        <begin position="403"/>
        <end position="416"/>
    </location>
</feature>
<dbReference type="PANTHER" id="PTHR15741:SF27">
    <property type="entry name" value="TRANSCRIPTION FACTOR AP-4"/>
    <property type="match status" value="1"/>
</dbReference>
<evidence type="ECO:0000313" key="7">
    <source>
        <dbReference type="EMBL" id="KAF9520866.1"/>
    </source>
</evidence>
<feature type="compositionally biased region" description="Polar residues" evidence="6">
    <location>
        <begin position="190"/>
        <end position="201"/>
    </location>
</feature>
<keyword evidence="2" id="KW-0805">Transcription regulation</keyword>
<keyword evidence="5" id="KW-0539">Nucleus</keyword>
<comment type="subcellular location">
    <subcellularLocation>
        <location evidence="1">Nucleus</location>
    </subcellularLocation>
</comment>
<comment type="caution">
    <text evidence="7">The sequence shown here is derived from an EMBL/GenBank/DDBJ whole genome shotgun (WGS) entry which is preliminary data.</text>
</comment>
<keyword evidence="3" id="KW-0238">DNA-binding</keyword>